<proteinExistence type="predicted"/>
<sequence>MMPDNLDDSPAAETYNAFTVEQIKALCEMDIPGNCRRDTPPMENMPEGQRQFYRLKAYWALRGADDPGGAACFHGMVLNNTGTLRSNPENLRDLEEIFLPKPTPSIKLILKRCPQMAMIHALRGDVSEPYWWAVLSITEHASPKFSRECSDGYAGFTEKELSERAARIHSEKTKPALCDRLDSVNRNVCSTCKFKRIVRTPIALGFEHEPRGRKESL</sequence>
<dbReference type="HOGENOM" id="CLU_1271729_0_0_4"/>
<evidence type="ECO:0000313" key="1">
    <source>
        <dbReference type="EMBL" id="BAN34906.1"/>
    </source>
</evidence>
<protein>
    <submittedName>
        <fullName evidence="1">Uncharacterized protein</fullName>
    </submittedName>
</protein>
<name>S6AG18_SULDS</name>
<accession>S6AG18</accession>
<gene>
    <name evidence="1" type="ORF">SCD_n01070</name>
</gene>
<reference evidence="1 2" key="1">
    <citation type="journal article" date="2012" name="Appl. Environ. Microbiol.">
        <title>Draft genome sequence of a psychrotolerant sulfur-oxidizing bacterium, Sulfuricella denitrificans skB26, and proteomic insights into cold adaptation.</title>
        <authorList>
            <person name="Watanabe T."/>
            <person name="Kojima H."/>
            <person name="Fukui M."/>
        </authorList>
    </citation>
    <scope>NUCLEOTIDE SEQUENCE [LARGE SCALE GENOMIC DNA]</scope>
    <source>
        <strain evidence="2">skB26</strain>
    </source>
</reference>
<organism evidence="1 2">
    <name type="scientific">Sulfuricella denitrificans (strain DSM 22764 / NBRC 105220 / skB26)</name>
    <dbReference type="NCBI Taxonomy" id="1163617"/>
    <lineage>
        <taxon>Bacteria</taxon>
        <taxon>Pseudomonadati</taxon>
        <taxon>Pseudomonadota</taxon>
        <taxon>Betaproteobacteria</taxon>
        <taxon>Nitrosomonadales</taxon>
        <taxon>Sulfuricellaceae</taxon>
        <taxon>Sulfuricella</taxon>
    </lineage>
</organism>
<dbReference type="EMBL" id="AP013066">
    <property type="protein sequence ID" value="BAN34906.1"/>
    <property type="molecule type" value="Genomic_DNA"/>
</dbReference>
<keyword evidence="2" id="KW-1185">Reference proteome</keyword>
<dbReference type="Proteomes" id="UP000015559">
    <property type="component" value="Chromosome"/>
</dbReference>
<dbReference type="RefSeq" id="WP_009206145.1">
    <property type="nucleotide sequence ID" value="NC_022357.1"/>
</dbReference>
<dbReference type="AlphaFoldDB" id="S6AG18"/>
<dbReference type="KEGG" id="sdr:SCD_n01070"/>
<evidence type="ECO:0000313" key="2">
    <source>
        <dbReference type="Proteomes" id="UP000015559"/>
    </source>
</evidence>